<proteinExistence type="predicted"/>
<keyword evidence="2" id="KW-1133">Transmembrane helix</keyword>
<dbReference type="Proteomes" id="UP000059574">
    <property type="component" value="Chromosome"/>
</dbReference>
<feature type="compositionally biased region" description="Low complexity" evidence="1">
    <location>
        <begin position="104"/>
        <end position="123"/>
    </location>
</feature>
<evidence type="ECO:0000313" key="4">
    <source>
        <dbReference type="Proteomes" id="UP000059574"/>
    </source>
</evidence>
<feature type="region of interest" description="Disordered" evidence="1">
    <location>
        <begin position="98"/>
        <end position="128"/>
    </location>
</feature>
<reference evidence="4" key="1">
    <citation type="submission" date="2015-11" db="EMBL/GenBank/DDBJ databases">
        <authorList>
            <person name="Kumar R."/>
            <person name="Singh D."/>
            <person name="Swarnkar M.K."/>
            <person name="Singh A.K."/>
            <person name="Kumar S."/>
        </authorList>
    </citation>
    <scope>NUCLEOTIDE SEQUENCE [LARGE SCALE GENOMIC DNA]</scope>
    <source>
        <strain evidence="4">ERGS4:06</strain>
    </source>
</reference>
<dbReference type="OrthoDB" id="4914125at2"/>
<feature type="compositionally biased region" description="Pro residues" evidence="1">
    <location>
        <begin position="26"/>
        <end position="46"/>
    </location>
</feature>
<sequence>MLQEPWNPAAREIWKGTFMSNYNGAPQPPQNFPPPGYPSPGLPGRPPEQANRKALFIVLGSVAVFVVLVLVAVFVWVVPALTKAGTTVQPTAVANQTASGAPSADTATEAAPTAEATPADGGASADAGMPADAIALPAGWDALAGPTNIPADGDPLFSKFVTGESSFQYLKSWDNDRTFGITKDPETGEEMQQVAQGTPDLDADGISTAFAFFAETNQGKFGSDPAKVKAAIKATQDKLTKASTTELTQQLVGNKCASDFTSSTPETREFRRGLAVVVQFSCKTAAGEAIQAVNLFSITPWGTPQMMGVSGHKSYWDAHPGTFEKIANSYRINKWKQQ</sequence>
<reference evidence="3 4" key="2">
    <citation type="journal article" date="2016" name="J. Biotechnol.">
        <title>Complete genome sequence of Arthrobacter alpinus ERGS4:06, a yellow pigmented bacterium tolerant to cold and radiations isolated from Sikkim Himalaya.</title>
        <authorList>
            <person name="Kumar R."/>
            <person name="Singh D."/>
            <person name="Swarnkar M.K."/>
            <person name="Singh A.K."/>
            <person name="Kumar S."/>
        </authorList>
    </citation>
    <scope>NUCLEOTIDE SEQUENCE [LARGE SCALE GENOMIC DNA]</scope>
    <source>
        <strain evidence="3 4">ERGS4:06</strain>
    </source>
</reference>
<name>A0A0S2LZ27_9MICC</name>
<feature type="region of interest" description="Disordered" evidence="1">
    <location>
        <begin position="23"/>
        <end position="46"/>
    </location>
</feature>
<accession>A0A0S2LZ27</accession>
<organism evidence="3 4">
    <name type="scientific">Arthrobacter alpinus</name>
    <dbReference type="NCBI Taxonomy" id="656366"/>
    <lineage>
        <taxon>Bacteria</taxon>
        <taxon>Bacillati</taxon>
        <taxon>Actinomycetota</taxon>
        <taxon>Actinomycetes</taxon>
        <taxon>Micrococcales</taxon>
        <taxon>Micrococcaceae</taxon>
        <taxon>Arthrobacter</taxon>
    </lineage>
</organism>
<evidence type="ECO:0000256" key="1">
    <source>
        <dbReference type="SAM" id="MobiDB-lite"/>
    </source>
</evidence>
<dbReference type="AlphaFoldDB" id="A0A0S2LZ27"/>
<protein>
    <submittedName>
        <fullName evidence="3">Uncharacterized protein</fullName>
    </submittedName>
</protein>
<gene>
    <name evidence="3" type="ORF">AS189_08070</name>
</gene>
<evidence type="ECO:0000256" key="2">
    <source>
        <dbReference type="SAM" id="Phobius"/>
    </source>
</evidence>
<keyword evidence="2" id="KW-0812">Transmembrane</keyword>
<keyword evidence="2" id="KW-0472">Membrane</keyword>
<dbReference type="EMBL" id="CP013200">
    <property type="protein sequence ID" value="ALO66459.1"/>
    <property type="molecule type" value="Genomic_DNA"/>
</dbReference>
<evidence type="ECO:0000313" key="3">
    <source>
        <dbReference type="EMBL" id="ALO66459.1"/>
    </source>
</evidence>
<feature type="transmembrane region" description="Helical" evidence="2">
    <location>
        <begin position="54"/>
        <end position="78"/>
    </location>
</feature>